<dbReference type="SUPFAM" id="SSF53474">
    <property type="entry name" value="alpha/beta-Hydrolases"/>
    <property type="match status" value="1"/>
</dbReference>
<gene>
    <name evidence="1" type="ORF">SAMN05421730_1001511</name>
</gene>
<dbReference type="Gene3D" id="3.40.50.1820">
    <property type="entry name" value="alpha/beta hydrolase"/>
    <property type="match status" value="1"/>
</dbReference>
<reference evidence="1 2" key="1">
    <citation type="submission" date="2016-09" db="EMBL/GenBank/DDBJ databases">
        <authorList>
            <person name="Capua I."/>
            <person name="De Benedictis P."/>
            <person name="Joannis T."/>
            <person name="Lombin L.H."/>
            <person name="Cattoli G."/>
        </authorList>
    </citation>
    <scope>NUCLEOTIDE SEQUENCE [LARGE SCALE GENOMIC DNA]</scope>
    <source>
        <strain evidence="1 2">GluBS11</strain>
    </source>
</reference>
<dbReference type="InterPro" id="IPR029058">
    <property type="entry name" value="AB_hydrolase_fold"/>
</dbReference>
<evidence type="ECO:0000313" key="2">
    <source>
        <dbReference type="Proteomes" id="UP000199315"/>
    </source>
</evidence>
<dbReference type="STRING" id="1619234.SAMN05421730_1001511"/>
<dbReference type="Proteomes" id="UP000199315">
    <property type="component" value="Unassembled WGS sequence"/>
</dbReference>
<dbReference type="EMBL" id="FMKA01000001">
    <property type="protein sequence ID" value="SCP95368.1"/>
    <property type="molecule type" value="Genomic_DNA"/>
</dbReference>
<accession>A0A1D3TPM7</accession>
<dbReference type="RefSeq" id="WP_091229572.1">
    <property type="nucleotide sequence ID" value="NZ_FMKA01000001.1"/>
</dbReference>
<keyword evidence="2" id="KW-1185">Reference proteome</keyword>
<sequence length="300" mass="33807">MAAGEVANNYDITLDRAFALCMRGDIESAVAEARVVLKEFGWIERAAHLLLCIYSITGKDNDAGELLHSMQADGIWLNPGELECDTDLDSLRGWPEFRSLVEFSKREYERLSKDVKCELIPVQNGTEGKEALYFVHGRGTSFAEFTGEFAECFMDQKLFFIQSSQVYAKDRYCWDDEEKAIEQITAVLKSCKTNKRYICGISQGGRILVQALLQNKINDDIYLLIPAVSDKEVNLAKRIIETRCGNICVIAGEADCCCKATIELVQILRNTGYNVELKVIPGMGHFLTEEAKKEIVRIFQ</sequence>
<dbReference type="OrthoDB" id="2832922at2"/>
<organism evidence="1 2">
    <name type="scientific">Anaerobium acetethylicum</name>
    <dbReference type="NCBI Taxonomy" id="1619234"/>
    <lineage>
        <taxon>Bacteria</taxon>
        <taxon>Bacillati</taxon>
        <taxon>Bacillota</taxon>
        <taxon>Clostridia</taxon>
        <taxon>Lachnospirales</taxon>
        <taxon>Lachnospiraceae</taxon>
        <taxon>Anaerobium</taxon>
    </lineage>
</organism>
<protein>
    <submittedName>
        <fullName evidence="1">Uncharacterized protein</fullName>
    </submittedName>
</protein>
<dbReference type="AlphaFoldDB" id="A0A1D3TPM7"/>
<evidence type="ECO:0000313" key="1">
    <source>
        <dbReference type="EMBL" id="SCP95368.1"/>
    </source>
</evidence>
<name>A0A1D3TPM7_9FIRM</name>
<proteinExistence type="predicted"/>